<evidence type="ECO:0000313" key="1">
    <source>
        <dbReference type="EMBL" id="CAG8468385.1"/>
    </source>
</evidence>
<proteinExistence type="predicted"/>
<keyword evidence="2" id="KW-1185">Reference proteome</keyword>
<dbReference type="Proteomes" id="UP000789525">
    <property type="component" value="Unassembled WGS sequence"/>
</dbReference>
<sequence length="219" mass="25624">MTPPFPSQELINEASIIYEQIPIVRLAGVRYEDGEEYILFGNEVNQMYFLYYSHNEKCETCYFDIPSLDSLASRKKVIDLHFSKAGLKKYNATSQKRPATGYILFRQQLSHIFKSLNLAFTWQKVSHISKKMWTELSENKSEMIGIMRRVYDSALRAHNIGQPFHTYIPHTPKQTRNPRQSKKNVTRKQSSSFRSQNVEETIPSIPWNQFKDNALHPVF</sequence>
<organism evidence="1 2">
    <name type="scientific">Acaulospora colombiana</name>
    <dbReference type="NCBI Taxonomy" id="27376"/>
    <lineage>
        <taxon>Eukaryota</taxon>
        <taxon>Fungi</taxon>
        <taxon>Fungi incertae sedis</taxon>
        <taxon>Mucoromycota</taxon>
        <taxon>Glomeromycotina</taxon>
        <taxon>Glomeromycetes</taxon>
        <taxon>Diversisporales</taxon>
        <taxon>Acaulosporaceae</taxon>
        <taxon>Acaulospora</taxon>
    </lineage>
</organism>
<evidence type="ECO:0000313" key="2">
    <source>
        <dbReference type="Proteomes" id="UP000789525"/>
    </source>
</evidence>
<name>A0ACA9KEW7_9GLOM</name>
<protein>
    <submittedName>
        <fullName evidence="1">6539_t:CDS:1</fullName>
    </submittedName>
</protein>
<gene>
    <name evidence="1" type="ORF">ACOLOM_LOCUS1481</name>
</gene>
<reference evidence="1" key="1">
    <citation type="submission" date="2021-06" db="EMBL/GenBank/DDBJ databases">
        <authorList>
            <person name="Kallberg Y."/>
            <person name="Tangrot J."/>
            <person name="Rosling A."/>
        </authorList>
    </citation>
    <scope>NUCLEOTIDE SEQUENCE</scope>
    <source>
        <strain evidence="1">CL356</strain>
    </source>
</reference>
<comment type="caution">
    <text evidence="1">The sequence shown here is derived from an EMBL/GenBank/DDBJ whole genome shotgun (WGS) entry which is preliminary data.</text>
</comment>
<dbReference type="EMBL" id="CAJVPT010001756">
    <property type="protein sequence ID" value="CAG8468385.1"/>
    <property type="molecule type" value="Genomic_DNA"/>
</dbReference>
<accession>A0ACA9KEW7</accession>